<keyword evidence="3" id="KW-0001">2Fe-2S</keyword>
<evidence type="ECO:0000256" key="3">
    <source>
        <dbReference type="ARBA" id="ARBA00022714"/>
    </source>
</evidence>
<evidence type="ECO:0000256" key="2">
    <source>
        <dbReference type="ARBA" id="ARBA00015816"/>
    </source>
</evidence>
<dbReference type="PROSITE" id="PS51318">
    <property type="entry name" value="TAT"/>
    <property type="match status" value="1"/>
</dbReference>
<evidence type="ECO:0000256" key="1">
    <source>
        <dbReference type="ARBA" id="ARBA00002494"/>
    </source>
</evidence>
<feature type="domain" description="Rieske" evidence="10">
    <location>
        <begin position="57"/>
        <end position="150"/>
    </location>
</feature>
<dbReference type="InterPro" id="IPR017941">
    <property type="entry name" value="Rieske_2Fe-2S"/>
</dbReference>
<dbReference type="EMBL" id="JADNYM010000020">
    <property type="protein sequence ID" value="MBG0740724.1"/>
    <property type="molecule type" value="Genomic_DNA"/>
</dbReference>
<dbReference type="RefSeq" id="WP_196397658.1">
    <property type="nucleotide sequence ID" value="NZ_JADNYM010000020.1"/>
</dbReference>
<evidence type="ECO:0000259" key="10">
    <source>
        <dbReference type="PROSITE" id="PS51296"/>
    </source>
</evidence>
<dbReference type="Gene3D" id="2.102.10.10">
    <property type="entry name" value="Rieske [2Fe-2S] iron-sulphur domain"/>
    <property type="match status" value="1"/>
</dbReference>
<comment type="cofactor">
    <cofactor evidence="9">
        <name>[2Fe-2S] cluster</name>
        <dbReference type="ChEBI" id="CHEBI:190135"/>
    </cofactor>
</comment>
<accession>A0A931CTN7</accession>
<sequence length="152" mass="15068">MDSSAPLNRRTLLNHSVLTAGAAAGSIAALTGCSPQQGAPAAAQMPSAVPSGGGTPVRVGRLADLAVGATGSAKANNKNIVLYRPDETSVLAYSAVCTHAGCTVAAAGKKFDCPCHGSSFEAADGTVITGPAQRPLVPLQAAIDGDWITVSL</sequence>
<dbReference type="GO" id="GO:0046872">
    <property type="term" value="F:metal ion binding"/>
    <property type="evidence" value="ECO:0007669"/>
    <property type="project" value="UniProtKB-KW"/>
</dbReference>
<evidence type="ECO:0000256" key="6">
    <source>
        <dbReference type="ARBA" id="ARBA00023014"/>
    </source>
</evidence>
<dbReference type="GO" id="GO:0016705">
    <property type="term" value="F:oxidoreductase activity, acting on paired donors, with incorporation or reduction of molecular oxygen"/>
    <property type="evidence" value="ECO:0007669"/>
    <property type="project" value="UniProtKB-ARBA"/>
</dbReference>
<reference evidence="11 12" key="1">
    <citation type="submission" date="2020-11" db="EMBL/GenBank/DDBJ databases">
        <title>Arthrobacter antarcticus sp. nov., isolated from Antarctic Soil.</title>
        <authorList>
            <person name="Li J."/>
        </authorList>
    </citation>
    <scope>NUCLEOTIDE SEQUENCE [LARGE SCALE GENOMIC DNA]</scope>
    <source>
        <strain evidence="11 12">Z1-20</strain>
    </source>
</reference>
<dbReference type="GO" id="GO:0016020">
    <property type="term" value="C:membrane"/>
    <property type="evidence" value="ECO:0007669"/>
    <property type="project" value="InterPro"/>
</dbReference>
<dbReference type="InterPro" id="IPR005805">
    <property type="entry name" value="Rieske_Fe-S_prot_C"/>
</dbReference>
<name>A0A931CTN7_9MICC</name>
<evidence type="ECO:0000256" key="8">
    <source>
        <dbReference type="ARBA" id="ARBA00029586"/>
    </source>
</evidence>
<dbReference type="GO" id="GO:0051537">
    <property type="term" value="F:2 iron, 2 sulfur cluster binding"/>
    <property type="evidence" value="ECO:0007669"/>
    <property type="project" value="UniProtKB-KW"/>
</dbReference>
<evidence type="ECO:0000256" key="4">
    <source>
        <dbReference type="ARBA" id="ARBA00022723"/>
    </source>
</evidence>
<evidence type="ECO:0000313" key="12">
    <source>
        <dbReference type="Proteomes" id="UP000655366"/>
    </source>
</evidence>
<proteinExistence type="predicted"/>
<dbReference type="SUPFAM" id="SSF50022">
    <property type="entry name" value="ISP domain"/>
    <property type="match status" value="1"/>
</dbReference>
<dbReference type="CDD" id="cd03467">
    <property type="entry name" value="Rieske"/>
    <property type="match status" value="1"/>
</dbReference>
<dbReference type="AlphaFoldDB" id="A0A931CTN7"/>
<keyword evidence="7" id="KW-1015">Disulfide bond</keyword>
<dbReference type="Pfam" id="PF00355">
    <property type="entry name" value="Rieske"/>
    <property type="match status" value="1"/>
</dbReference>
<dbReference type="PROSITE" id="PS51296">
    <property type="entry name" value="RIESKE"/>
    <property type="match status" value="1"/>
</dbReference>
<evidence type="ECO:0000256" key="7">
    <source>
        <dbReference type="ARBA" id="ARBA00023157"/>
    </source>
</evidence>
<dbReference type="InterPro" id="IPR036922">
    <property type="entry name" value="Rieske_2Fe-2S_sf"/>
</dbReference>
<evidence type="ECO:0000256" key="9">
    <source>
        <dbReference type="ARBA" id="ARBA00034078"/>
    </source>
</evidence>
<dbReference type="PANTHER" id="PTHR10134">
    <property type="entry name" value="CYTOCHROME B-C1 COMPLEX SUBUNIT RIESKE, MITOCHONDRIAL"/>
    <property type="match status" value="1"/>
</dbReference>
<dbReference type="InterPro" id="IPR014349">
    <property type="entry name" value="Rieske_Fe-S_prot"/>
</dbReference>
<dbReference type="Proteomes" id="UP000655366">
    <property type="component" value="Unassembled WGS sequence"/>
</dbReference>
<dbReference type="InterPro" id="IPR006311">
    <property type="entry name" value="TAT_signal"/>
</dbReference>
<dbReference type="PRINTS" id="PR00162">
    <property type="entry name" value="RIESKE"/>
</dbReference>
<evidence type="ECO:0000313" key="11">
    <source>
        <dbReference type="EMBL" id="MBG0740724.1"/>
    </source>
</evidence>
<keyword evidence="5" id="KW-0408">Iron</keyword>
<organism evidence="11 12">
    <name type="scientific">Arthrobacter terrae</name>
    <dbReference type="NCBI Taxonomy" id="2935737"/>
    <lineage>
        <taxon>Bacteria</taxon>
        <taxon>Bacillati</taxon>
        <taxon>Actinomycetota</taxon>
        <taxon>Actinomycetes</taxon>
        <taxon>Micrococcales</taxon>
        <taxon>Micrococcaceae</taxon>
        <taxon>Arthrobacter</taxon>
    </lineage>
</organism>
<protein>
    <recommendedName>
        <fullName evidence="2">Cytochrome bc1 complex Rieske iron-sulfur subunit</fullName>
    </recommendedName>
    <alternativeName>
        <fullName evidence="8">Cytochrome bc1 reductase complex subunit QcrA</fullName>
    </alternativeName>
</protein>
<evidence type="ECO:0000256" key="5">
    <source>
        <dbReference type="ARBA" id="ARBA00023004"/>
    </source>
</evidence>
<comment type="caution">
    <text evidence="11">The sequence shown here is derived from an EMBL/GenBank/DDBJ whole genome shotgun (WGS) entry which is preliminary data.</text>
</comment>
<keyword evidence="12" id="KW-1185">Reference proteome</keyword>
<keyword evidence="6" id="KW-0411">Iron-sulfur</keyword>
<keyword evidence="4" id="KW-0479">Metal-binding</keyword>
<dbReference type="GO" id="GO:0004497">
    <property type="term" value="F:monooxygenase activity"/>
    <property type="evidence" value="ECO:0007669"/>
    <property type="project" value="UniProtKB-ARBA"/>
</dbReference>
<gene>
    <name evidence="11" type="ORF">IV500_15220</name>
</gene>
<comment type="function">
    <text evidence="1">Iron-sulfur subunit of the cytochrome bc1 complex, an essential component of the respiratory electron transport chain required for ATP synthesis. The bc1 complex catalyzes the oxidation of menaquinol and the reduction of cytochrome c in the respiratory chain. The bc1 complex operates through a Q-cycle mechanism that couples electron transfer to generation of the proton gradient that drives ATP synthesis.</text>
</comment>